<sequence>MMHAYPETYLNDAMNNLGNMFDYGLVDLHYDPERFYEQFLTSGVAKQFEQGNPKYVAGLSGPELAIEVIYRTEDHRPTQMPSEEIDKSPEYWAGWSLAYYQWYRAHRFSYLQQYGLTIQRILSMYPTLHEADLSKFVTVADGIIAKEKSAQISNLQRMRKNCGMTQKELAEKSGTSLRMVQLYEQRKQDIRKAEAQTLVNLSRVLGCGVEDLFD</sequence>
<evidence type="ECO:0000313" key="3">
    <source>
        <dbReference type="Proteomes" id="UP000095492"/>
    </source>
</evidence>
<dbReference type="InterPro" id="IPR010982">
    <property type="entry name" value="Lambda_DNA-bd_dom_sf"/>
</dbReference>
<dbReference type="GeneID" id="97392290"/>
<organism evidence="2 3">
    <name type="scientific">Eubacterium ramulus</name>
    <dbReference type="NCBI Taxonomy" id="39490"/>
    <lineage>
        <taxon>Bacteria</taxon>
        <taxon>Bacillati</taxon>
        <taxon>Bacillota</taxon>
        <taxon>Clostridia</taxon>
        <taxon>Eubacteriales</taxon>
        <taxon>Eubacteriaceae</taxon>
        <taxon>Eubacterium</taxon>
    </lineage>
</organism>
<dbReference type="EMBL" id="CYYA01000021">
    <property type="protein sequence ID" value="CUN22169.1"/>
    <property type="molecule type" value="Genomic_DNA"/>
</dbReference>
<dbReference type="Gene3D" id="1.10.260.40">
    <property type="entry name" value="lambda repressor-like DNA-binding domains"/>
    <property type="match status" value="1"/>
</dbReference>
<name>A0A173V4A4_EUBRA</name>
<feature type="domain" description="HTH cro/C1-type" evidence="1">
    <location>
        <begin position="155"/>
        <end position="212"/>
    </location>
</feature>
<dbReference type="Pfam" id="PF01381">
    <property type="entry name" value="HTH_3"/>
    <property type="match status" value="1"/>
</dbReference>
<gene>
    <name evidence="2" type="ORF">ERS852448_02528</name>
</gene>
<evidence type="ECO:0000259" key="1">
    <source>
        <dbReference type="PROSITE" id="PS50943"/>
    </source>
</evidence>
<dbReference type="InterPro" id="IPR001387">
    <property type="entry name" value="Cro/C1-type_HTH"/>
</dbReference>
<evidence type="ECO:0000313" key="2">
    <source>
        <dbReference type="EMBL" id="CUN22169.1"/>
    </source>
</evidence>
<accession>A0A173V4A4</accession>
<dbReference type="CDD" id="cd00093">
    <property type="entry name" value="HTH_XRE"/>
    <property type="match status" value="1"/>
</dbReference>
<dbReference type="AlphaFoldDB" id="A0A173V4A4"/>
<dbReference type="Proteomes" id="UP000095492">
    <property type="component" value="Unassembled WGS sequence"/>
</dbReference>
<protein>
    <submittedName>
        <fullName evidence="2">Transcriptional regulator, y4mF family</fullName>
    </submittedName>
</protein>
<dbReference type="SMART" id="SM00530">
    <property type="entry name" value="HTH_XRE"/>
    <property type="match status" value="1"/>
</dbReference>
<dbReference type="RefSeq" id="WP_055290779.1">
    <property type="nucleotide sequence ID" value="NZ_CBCTYR010000036.1"/>
</dbReference>
<dbReference type="GO" id="GO:0003677">
    <property type="term" value="F:DNA binding"/>
    <property type="evidence" value="ECO:0007669"/>
    <property type="project" value="InterPro"/>
</dbReference>
<dbReference type="STRING" id="39490.ERS852448_02528"/>
<dbReference type="SUPFAM" id="SSF47413">
    <property type="entry name" value="lambda repressor-like DNA-binding domains"/>
    <property type="match status" value="1"/>
</dbReference>
<dbReference type="PROSITE" id="PS50943">
    <property type="entry name" value="HTH_CROC1"/>
    <property type="match status" value="1"/>
</dbReference>
<proteinExistence type="predicted"/>
<reference evidence="2 3" key="1">
    <citation type="submission" date="2015-09" db="EMBL/GenBank/DDBJ databases">
        <authorList>
            <consortium name="Pathogen Informatics"/>
        </authorList>
    </citation>
    <scope>NUCLEOTIDE SEQUENCE [LARGE SCALE GENOMIC DNA]</scope>
    <source>
        <strain evidence="2 3">2789STDY5608891</strain>
    </source>
</reference>
<dbReference type="OrthoDB" id="1664989at2"/>